<dbReference type="InterPro" id="IPR037207">
    <property type="entry name" value="Nuop51_4Fe4S-bd_sf"/>
</dbReference>
<evidence type="ECO:0000313" key="5">
    <source>
        <dbReference type="EMBL" id="GAH01936.1"/>
    </source>
</evidence>
<evidence type="ECO:0000256" key="2">
    <source>
        <dbReference type="ARBA" id="ARBA00023004"/>
    </source>
</evidence>
<evidence type="ECO:0000259" key="4">
    <source>
        <dbReference type="SMART" id="SM00928"/>
    </source>
</evidence>
<dbReference type="GO" id="GO:0051539">
    <property type="term" value="F:4 iron, 4 sulfur cluster binding"/>
    <property type="evidence" value="ECO:0007669"/>
    <property type="project" value="InterPro"/>
</dbReference>
<keyword evidence="3" id="KW-0411">Iron-sulfur</keyword>
<gene>
    <name evidence="5" type="ORF">S01H4_41791</name>
</gene>
<dbReference type="PANTHER" id="PTHR43578:SF3">
    <property type="entry name" value="NADH-QUINONE OXIDOREDUCTASE SUBUNIT F"/>
    <property type="match status" value="1"/>
</dbReference>
<dbReference type="Gene3D" id="1.20.1440.230">
    <property type="entry name" value="NADH-ubiquinone oxidoreductase 51kDa subunit, iron-sulphur binding domain"/>
    <property type="match status" value="1"/>
</dbReference>
<dbReference type="PANTHER" id="PTHR43578">
    <property type="entry name" value="NADH-QUINONE OXIDOREDUCTASE SUBUNIT F"/>
    <property type="match status" value="1"/>
</dbReference>
<dbReference type="FunFam" id="1.20.1440.230:FF:000001">
    <property type="entry name" value="Mitochondrial NADH dehydrogenase flavoprotein 1"/>
    <property type="match status" value="1"/>
</dbReference>
<evidence type="ECO:0000256" key="1">
    <source>
        <dbReference type="ARBA" id="ARBA00022723"/>
    </source>
</evidence>
<comment type="caution">
    <text evidence="5">The sequence shown here is derived from an EMBL/GenBank/DDBJ whole genome shotgun (WGS) entry which is preliminary data.</text>
</comment>
<dbReference type="Pfam" id="PF10531">
    <property type="entry name" value="SLBB"/>
    <property type="match status" value="1"/>
</dbReference>
<dbReference type="SUPFAM" id="SSF140490">
    <property type="entry name" value="Nqo1C-terminal domain-like"/>
    <property type="match status" value="1"/>
</dbReference>
<organism evidence="5">
    <name type="scientific">marine sediment metagenome</name>
    <dbReference type="NCBI Taxonomy" id="412755"/>
    <lineage>
        <taxon>unclassified sequences</taxon>
        <taxon>metagenomes</taxon>
        <taxon>ecological metagenomes</taxon>
    </lineage>
</organism>
<feature type="non-terminal residue" evidence="5">
    <location>
        <position position="212"/>
    </location>
</feature>
<keyword evidence="2" id="KW-0408">Iron</keyword>
<reference evidence="5" key="1">
    <citation type="journal article" date="2014" name="Front. Microbiol.">
        <title>High frequency of phylogenetically diverse reductive dehalogenase-homologous genes in deep subseafloor sedimentary metagenomes.</title>
        <authorList>
            <person name="Kawai M."/>
            <person name="Futagami T."/>
            <person name="Toyoda A."/>
            <person name="Takaki Y."/>
            <person name="Nishi S."/>
            <person name="Hori S."/>
            <person name="Arai W."/>
            <person name="Tsubouchi T."/>
            <person name="Morono Y."/>
            <person name="Uchiyama I."/>
            <person name="Ito T."/>
            <person name="Fujiyama A."/>
            <person name="Inagaki F."/>
            <person name="Takami H."/>
        </authorList>
    </citation>
    <scope>NUCLEOTIDE SEQUENCE</scope>
    <source>
        <strain evidence="5">Expedition CK06-06</strain>
    </source>
</reference>
<dbReference type="InterPro" id="IPR019575">
    <property type="entry name" value="Nuop51_4Fe4S-bd"/>
</dbReference>
<accession>X1C1G3</accession>
<proteinExistence type="predicted"/>
<dbReference type="AlphaFoldDB" id="X1C1G3"/>
<dbReference type="GO" id="GO:0046872">
    <property type="term" value="F:metal ion binding"/>
    <property type="evidence" value="ECO:0007669"/>
    <property type="project" value="UniProtKB-KW"/>
</dbReference>
<protein>
    <recommendedName>
        <fullName evidence="4">NADH-ubiquinone oxidoreductase 51kDa subunit iron-sulphur binding domain-containing protein</fullName>
    </recommendedName>
</protein>
<evidence type="ECO:0000256" key="3">
    <source>
        <dbReference type="ARBA" id="ARBA00023014"/>
    </source>
</evidence>
<sequence>MPTIIFRGAEWFSAIGTEKSKGTKVFSLVGKINNTGLVEVPMGITLRKVIYDIGGGIPGGKKLKAVQTGGPSGGCIPANLIDLPIDYEQLTKIGSIMGSGGMVVMDEDTCMVDIARYFIKFTNDESCGKCSSCREGSEALLEILNRICNGEGEEEDIIFLEELGKAIKDASLCGLGQTLPNPVLSTLQYFKDEYEAHIKEKKCPAGVCKALV</sequence>
<dbReference type="EMBL" id="BART01022887">
    <property type="protein sequence ID" value="GAH01936.1"/>
    <property type="molecule type" value="Genomic_DNA"/>
</dbReference>
<dbReference type="SUPFAM" id="SSF142984">
    <property type="entry name" value="Nqo1 middle domain-like"/>
    <property type="match status" value="1"/>
</dbReference>
<dbReference type="Gene3D" id="3.10.20.600">
    <property type="match status" value="1"/>
</dbReference>
<feature type="domain" description="NADH-ubiquinone oxidoreductase 51kDa subunit iron-sulphur binding" evidence="4">
    <location>
        <begin position="112"/>
        <end position="157"/>
    </location>
</feature>
<name>X1C1G3_9ZZZZ</name>
<keyword evidence="1" id="KW-0479">Metal-binding</keyword>
<dbReference type="SMART" id="SM00928">
    <property type="entry name" value="NADH_4Fe-4S"/>
    <property type="match status" value="1"/>
</dbReference>
<dbReference type="Pfam" id="PF10589">
    <property type="entry name" value="NADH_4Fe-4S"/>
    <property type="match status" value="1"/>
</dbReference>
<dbReference type="InterPro" id="IPR019554">
    <property type="entry name" value="Soluble_ligand-bd"/>
</dbReference>